<accession>A0A8D9EK12</accession>
<dbReference type="AlphaFoldDB" id="A0A8D9EK12"/>
<proteinExistence type="predicted"/>
<protein>
    <submittedName>
        <fullName evidence="1">Uncharacterized protein</fullName>
    </submittedName>
</protein>
<dbReference type="EMBL" id="HBUF01544462">
    <property type="protein sequence ID" value="CAG6756312.1"/>
    <property type="molecule type" value="Transcribed_RNA"/>
</dbReference>
<sequence length="103" mass="11895">MCFDFLLVFTYSSQSRHLLNIIPLRFEQYFTLAPHIPVLISHGLLANDKYFFLLSRIFALLSRVSHHWKLLLLGQGAINFNNVCVNFMKLCISVVNFSLVMSS</sequence>
<reference evidence="1" key="1">
    <citation type="submission" date="2021-05" db="EMBL/GenBank/DDBJ databases">
        <authorList>
            <person name="Alioto T."/>
            <person name="Alioto T."/>
            <person name="Gomez Garrido J."/>
        </authorList>
    </citation>
    <scope>NUCLEOTIDE SEQUENCE</scope>
</reference>
<organism evidence="1">
    <name type="scientific">Cacopsylla melanoneura</name>
    <dbReference type="NCBI Taxonomy" id="428564"/>
    <lineage>
        <taxon>Eukaryota</taxon>
        <taxon>Metazoa</taxon>
        <taxon>Ecdysozoa</taxon>
        <taxon>Arthropoda</taxon>
        <taxon>Hexapoda</taxon>
        <taxon>Insecta</taxon>
        <taxon>Pterygota</taxon>
        <taxon>Neoptera</taxon>
        <taxon>Paraneoptera</taxon>
        <taxon>Hemiptera</taxon>
        <taxon>Sternorrhyncha</taxon>
        <taxon>Psylloidea</taxon>
        <taxon>Psyllidae</taxon>
        <taxon>Psyllinae</taxon>
        <taxon>Cacopsylla</taxon>
    </lineage>
</organism>
<evidence type="ECO:0000313" key="1">
    <source>
        <dbReference type="EMBL" id="CAG6756312.1"/>
    </source>
</evidence>
<name>A0A8D9EK12_9HEMI</name>